<keyword evidence="3 7" id="KW-0812">Transmembrane</keyword>
<dbReference type="InterPro" id="IPR013057">
    <property type="entry name" value="AA_transpt_TM"/>
</dbReference>
<feature type="transmembrane region" description="Helical" evidence="7">
    <location>
        <begin position="516"/>
        <end position="538"/>
    </location>
</feature>
<evidence type="ECO:0000256" key="2">
    <source>
        <dbReference type="ARBA" id="ARBA00008066"/>
    </source>
</evidence>
<feature type="domain" description="Amino acid transporter transmembrane" evidence="8">
    <location>
        <begin position="153"/>
        <end position="537"/>
    </location>
</feature>
<feature type="compositionally biased region" description="Basic and acidic residues" evidence="6">
    <location>
        <begin position="120"/>
        <end position="129"/>
    </location>
</feature>
<name>A0A8H7VVP7_9FUNG</name>
<reference evidence="9" key="1">
    <citation type="submission" date="2021-01" db="EMBL/GenBank/DDBJ databases">
        <title>Metabolic potential, ecology and presence of endohyphal bacteria is reflected in genomic diversity of Mucoromycotina.</title>
        <authorList>
            <person name="Muszewska A."/>
            <person name="Okrasinska A."/>
            <person name="Steczkiewicz K."/>
            <person name="Drgas O."/>
            <person name="Orlowska M."/>
            <person name="Perlinska-Lenart U."/>
            <person name="Aleksandrzak-Piekarczyk T."/>
            <person name="Szatraj K."/>
            <person name="Zielenkiewicz U."/>
            <person name="Pilsyk S."/>
            <person name="Malc E."/>
            <person name="Mieczkowski P."/>
            <person name="Kruszewska J.S."/>
            <person name="Biernat P."/>
            <person name="Pawlowska J."/>
        </authorList>
    </citation>
    <scope>NUCLEOTIDE SEQUENCE</scope>
    <source>
        <strain evidence="9">WA0000018081</strain>
    </source>
</reference>
<accession>A0A8H7VVP7</accession>
<evidence type="ECO:0000256" key="5">
    <source>
        <dbReference type="ARBA" id="ARBA00023136"/>
    </source>
</evidence>
<evidence type="ECO:0000313" key="10">
    <source>
        <dbReference type="Proteomes" id="UP000613177"/>
    </source>
</evidence>
<keyword evidence="5 7" id="KW-0472">Membrane</keyword>
<comment type="subcellular location">
    <subcellularLocation>
        <location evidence="1">Membrane</location>
        <topology evidence="1">Multi-pass membrane protein</topology>
    </subcellularLocation>
</comment>
<feature type="transmembrane region" description="Helical" evidence="7">
    <location>
        <begin position="485"/>
        <end position="504"/>
    </location>
</feature>
<evidence type="ECO:0000256" key="1">
    <source>
        <dbReference type="ARBA" id="ARBA00004141"/>
    </source>
</evidence>
<comment type="similarity">
    <text evidence="2">Belongs to the amino acid/polyamine transporter 2 family.</text>
</comment>
<evidence type="ECO:0000313" key="9">
    <source>
        <dbReference type="EMBL" id="KAG2230408.1"/>
    </source>
</evidence>
<evidence type="ECO:0000256" key="6">
    <source>
        <dbReference type="SAM" id="MobiDB-lite"/>
    </source>
</evidence>
<feature type="transmembrane region" description="Helical" evidence="7">
    <location>
        <begin position="299"/>
        <end position="317"/>
    </location>
</feature>
<dbReference type="Pfam" id="PF01490">
    <property type="entry name" value="Aa_trans"/>
    <property type="match status" value="1"/>
</dbReference>
<feature type="transmembrane region" description="Helical" evidence="7">
    <location>
        <begin position="413"/>
        <end position="435"/>
    </location>
</feature>
<feature type="transmembrane region" description="Helical" evidence="7">
    <location>
        <begin position="227"/>
        <end position="253"/>
    </location>
</feature>
<dbReference type="EMBL" id="JAEPRE010000204">
    <property type="protein sequence ID" value="KAG2230408.1"/>
    <property type="molecule type" value="Genomic_DNA"/>
</dbReference>
<feature type="transmembrane region" description="Helical" evidence="7">
    <location>
        <begin position="185"/>
        <end position="206"/>
    </location>
</feature>
<keyword evidence="10" id="KW-1185">Reference proteome</keyword>
<protein>
    <recommendedName>
        <fullName evidence="8">Amino acid transporter transmembrane domain-containing protein</fullName>
    </recommendedName>
</protein>
<dbReference type="PANTHER" id="PTHR22950">
    <property type="entry name" value="AMINO ACID TRANSPORTER"/>
    <property type="match status" value="1"/>
</dbReference>
<proteinExistence type="inferred from homology"/>
<dbReference type="Proteomes" id="UP000613177">
    <property type="component" value="Unassembled WGS sequence"/>
</dbReference>
<keyword evidence="4 7" id="KW-1133">Transmembrane helix</keyword>
<dbReference type="PANTHER" id="PTHR22950:SF666">
    <property type="entry name" value="VACUOLAR AMINO ACID TRANSPORTER 4"/>
    <property type="match status" value="1"/>
</dbReference>
<feature type="transmembrane region" description="Helical" evidence="7">
    <location>
        <begin position="337"/>
        <end position="358"/>
    </location>
</feature>
<feature type="transmembrane region" description="Helical" evidence="7">
    <location>
        <begin position="370"/>
        <end position="393"/>
    </location>
</feature>
<dbReference type="Gene3D" id="1.20.1740.10">
    <property type="entry name" value="Amino acid/polyamine transporter I"/>
    <property type="match status" value="1"/>
</dbReference>
<evidence type="ECO:0000256" key="3">
    <source>
        <dbReference type="ARBA" id="ARBA00022692"/>
    </source>
</evidence>
<feature type="region of interest" description="Disordered" evidence="6">
    <location>
        <begin position="110"/>
        <end position="150"/>
    </location>
</feature>
<evidence type="ECO:0000259" key="8">
    <source>
        <dbReference type="Pfam" id="PF01490"/>
    </source>
</evidence>
<feature type="transmembrane region" description="Helical" evidence="7">
    <location>
        <begin position="159"/>
        <end position="179"/>
    </location>
</feature>
<feature type="non-terminal residue" evidence="9">
    <location>
        <position position="1"/>
    </location>
</feature>
<feature type="transmembrane region" description="Helical" evidence="7">
    <location>
        <begin position="273"/>
        <end position="292"/>
    </location>
</feature>
<dbReference type="GO" id="GO:0015179">
    <property type="term" value="F:L-amino acid transmembrane transporter activity"/>
    <property type="evidence" value="ECO:0007669"/>
    <property type="project" value="TreeGrafter"/>
</dbReference>
<evidence type="ECO:0000256" key="4">
    <source>
        <dbReference type="ARBA" id="ARBA00022989"/>
    </source>
</evidence>
<evidence type="ECO:0000256" key="7">
    <source>
        <dbReference type="SAM" id="Phobius"/>
    </source>
</evidence>
<comment type="caution">
    <text evidence="9">The sequence shown here is derived from an EMBL/GenBank/DDBJ whole genome shotgun (WGS) entry which is preliminary data.</text>
</comment>
<gene>
    <name evidence="9" type="ORF">INT48_008772</name>
</gene>
<dbReference type="GO" id="GO:0005774">
    <property type="term" value="C:vacuolar membrane"/>
    <property type="evidence" value="ECO:0007669"/>
    <property type="project" value="TreeGrafter"/>
</dbReference>
<feature type="transmembrane region" description="Helical" evidence="7">
    <location>
        <begin position="460"/>
        <end position="479"/>
    </location>
</feature>
<organism evidence="9 10">
    <name type="scientific">Thamnidium elegans</name>
    <dbReference type="NCBI Taxonomy" id="101142"/>
    <lineage>
        <taxon>Eukaryota</taxon>
        <taxon>Fungi</taxon>
        <taxon>Fungi incertae sedis</taxon>
        <taxon>Mucoromycota</taxon>
        <taxon>Mucoromycotina</taxon>
        <taxon>Mucoromycetes</taxon>
        <taxon>Mucorales</taxon>
        <taxon>Mucorineae</taxon>
        <taxon>Mucoraceae</taxon>
        <taxon>Thamnidium</taxon>
    </lineage>
</organism>
<sequence>MSKDQDQWEVKEEEFISPTTAIPAITFQDAPPNLPTVRSQSFDLPRGKQQGVHAHFENSIVRPGMTKTGVSHSEGYSLRRPSIQSRKSFARSVSSFSLYSHFAGERFSNNDKKRKNSRKLSMEENEKRAASSGDISMEEDGSEKSFDEGGTPKASVGKAMFMFLKAFIGSGVLFLPKAFQHGGIGLSPILMSIIASICLFAFLRLVNTQLVIGGSYGDIGGILYGRILRFIVLFFIVISQIGFVCSYFIFVSGNLVSVVDVLSNCTAGIEQKYYMWMPLIILIPLALVRHIAKLSFTAIIADVFILFGLIVTLYFTAEQLTLHGVGPNVQAVNPTNFALMIGTATFSFEGIGLIIPIVESMQRPERFPFVLTLGMIIVCVIYILIGTISYLAYGDTIQSAVIYNFPLDNPVTITVKILYSLAICLTAPLMLFPALKIIENSIFFKFSSGRHNMMIKWSKNIYRIILCVICAAIAFGIGGENLDKFVSLVGSIACVPLCFIFPGMFHLKVSKKRLDIILNCTLITFGVAVMIFTLYVSFDSFLHPLGPDTVLIPYCPITKNKEGINRHEKHVSRNGQSESRFGIKKMGAGAGNWGVLGDEVPDVQEVARSEIESNTVTE</sequence>
<dbReference type="AlphaFoldDB" id="A0A8H7VVP7"/>